<dbReference type="CDD" id="cd04056">
    <property type="entry name" value="Peptidases_S53"/>
    <property type="match status" value="1"/>
</dbReference>
<evidence type="ECO:0000256" key="7">
    <source>
        <dbReference type="ARBA" id="ARBA00022801"/>
    </source>
</evidence>
<evidence type="ECO:0000259" key="14">
    <source>
        <dbReference type="PROSITE" id="PS51695"/>
    </source>
</evidence>
<keyword evidence="7 11" id="KW-0378">Hydrolase</keyword>
<dbReference type="EC" id="3.4.14.10" evidence="4"/>
<dbReference type="GO" id="GO:0008240">
    <property type="term" value="F:tripeptidyl-peptidase activity"/>
    <property type="evidence" value="ECO:0007669"/>
    <property type="project" value="UniProtKB-EC"/>
</dbReference>
<proteinExistence type="predicted"/>
<dbReference type="GO" id="GO:0046872">
    <property type="term" value="F:metal ion binding"/>
    <property type="evidence" value="ECO:0007669"/>
    <property type="project" value="UniProtKB-UniRule"/>
</dbReference>
<feature type="active site" description="Charge relay system" evidence="11">
    <location>
        <position position="302"/>
    </location>
</feature>
<comment type="function">
    <text evidence="2">Secreted tripeptidyl-peptidase which degrades proteins at acidic pHs and is involved in virulence.</text>
</comment>
<sequence>MFFFKSFLLATIAPFVLAAPAPGTFVRHEKRGLEPTQWTKRTIAPREAKIPLRFNLKHRNTHRGHDALMELADPTSSKFGNHWTSKEVEDFFVPHDDSFSSVVAWLRNSGVDISRIRTSRSRGLVTVNATVNEAEDILNTRYHTYEHLGTGALTVSCDEYSLHYTVRDHVEYITPTIHFPSAPKTKRSEAPRISRRGLPGSSLSSNHTLKDCSSTGLITPQCIKELYHIPNVTMPQAGDEIGVFETVSDGNAYSQNDLNLFFRKFYPQIPNGTHPTLQSVEGGSAPADPKNISLISGESNLDFELIYPIVYPQGVKLYQVADIPEGSEEVPLTGDIDLLLDSFDPSFCQYYNSSVDGEWPDPLSGGYQGNLMCGSYKAPNVLSVSYGIEEDIIPQSFLDRECTEFLKLGLQGTTVVFASGDAGVVPKGTQECLSGGRYNPSYPATCPYVLAVGGTLLDNNTQTEVAAYQKPYTSGGGFSNAYAQPSYQKAAVSSYLNSHQPPNGPDPARYNASGRAVPDVSALSQNIAISYAGKFEVSGGTSAAAPIVASMITLVNEKRLAAGKKPVGFVNPVFYQNPWMFNDITSGRNLDCSNQTAFTASKGWDPVTGLGSPNFPKMLEIFMKLP</sequence>
<dbReference type="SMART" id="SM00944">
    <property type="entry name" value="Pro-kuma_activ"/>
    <property type="match status" value="1"/>
</dbReference>
<dbReference type="OrthoDB" id="409122at2759"/>
<gene>
    <name evidence="15" type="ORF">BT63DRAFT_423901</name>
</gene>
<evidence type="ECO:0000256" key="6">
    <source>
        <dbReference type="ARBA" id="ARBA00022723"/>
    </source>
</evidence>
<feature type="signal peptide" evidence="13">
    <location>
        <begin position="1"/>
        <end position="18"/>
    </location>
</feature>
<dbReference type="PROSITE" id="PS51695">
    <property type="entry name" value="SEDOLISIN"/>
    <property type="match status" value="1"/>
</dbReference>
<feature type="chain" id="PRO_5025548108" description="tripeptidyl-peptidase II" evidence="13">
    <location>
        <begin position="19"/>
        <end position="626"/>
    </location>
</feature>
<dbReference type="AlphaFoldDB" id="A0A6A6UFR2"/>
<comment type="subcellular location">
    <subcellularLocation>
        <location evidence="3">Secreted</location>
        <location evidence="3">Extracellular space</location>
    </subcellularLocation>
</comment>
<dbReference type="InterPro" id="IPR000209">
    <property type="entry name" value="Peptidase_S8/S53_dom"/>
</dbReference>
<feature type="region of interest" description="Disordered" evidence="12">
    <location>
        <begin position="181"/>
        <end position="207"/>
    </location>
</feature>
<dbReference type="Pfam" id="PF00082">
    <property type="entry name" value="Peptidase_S8"/>
    <property type="match status" value="1"/>
</dbReference>
<evidence type="ECO:0000256" key="1">
    <source>
        <dbReference type="ARBA" id="ARBA00001910"/>
    </source>
</evidence>
<evidence type="ECO:0000313" key="16">
    <source>
        <dbReference type="Proteomes" id="UP000799302"/>
    </source>
</evidence>
<feature type="binding site" evidence="11">
    <location>
        <position position="603"/>
    </location>
    <ligand>
        <name>Ca(2+)</name>
        <dbReference type="ChEBI" id="CHEBI:29108"/>
    </ligand>
</feature>
<dbReference type="InterPro" id="IPR036852">
    <property type="entry name" value="Peptidase_S8/S53_dom_sf"/>
</dbReference>
<dbReference type="EMBL" id="MU004234">
    <property type="protein sequence ID" value="KAF2669928.1"/>
    <property type="molecule type" value="Genomic_DNA"/>
</dbReference>
<dbReference type="PANTHER" id="PTHR14218:SF19">
    <property type="entry name" value="SERINE PROTEASE AORO, PUTATIVE (AFU_ORTHOLOGUE AFUA_6G10250)-RELATED"/>
    <property type="match status" value="1"/>
</dbReference>
<evidence type="ECO:0000256" key="8">
    <source>
        <dbReference type="ARBA" id="ARBA00022825"/>
    </source>
</evidence>
<evidence type="ECO:0000256" key="12">
    <source>
        <dbReference type="SAM" id="MobiDB-lite"/>
    </source>
</evidence>
<evidence type="ECO:0000256" key="5">
    <source>
        <dbReference type="ARBA" id="ARBA00022670"/>
    </source>
</evidence>
<comment type="cofactor">
    <cofactor evidence="11">
        <name>Ca(2+)</name>
        <dbReference type="ChEBI" id="CHEBI:29108"/>
    </cofactor>
    <text evidence="11">Binds 1 Ca(2+) ion per subunit.</text>
</comment>
<evidence type="ECO:0000256" key="3">
    <source>
        <dbReference type="ARBA" id="ARBA00004239"/>
    </source>
</evidence>
<evidence type="ECO:0000256" key="4">
    <source>
        <dbReference type="ARBA" id="ARBA00012462"/>
    </source>
</evidence>
<feature type="binding site" evidence="11">
    <location>
        <position position="584"/>
    </location>
    <ligand>
        <name>Ca(2+)</name>
        <dbReference type="ChEBI" id="CHEBI:29108"/>
    </ligand>
</feature>
<evidence type="ECO:0000256" key="10">
    <source>
        <dbReference type="ARBA" id="ARBA00023145"/>
    </source>
</evidence>
<evidence type="ECO:0000256" key="2">
    <source>
        <dbReference type="ARBA" id="ARBA00002451"/>
    </source>
</evidence>
<organism evidence="15 16">
    <name type="scientific">Microthyrium microscopicum</name>
    <dbReference type="NCBI Taxonomy" id="703497"/>
    <lineage>
        <taxon>Eukaryota</taxon>
        <taxon>Fungi</taxon>
        <taxon>Dikarya</taxon>
        <taxon>Ascomycota</taxon>
        <taxon>Pezizomycotina</taxon>
        <taxon>Dothideomycetes</taxon>
        <taxon>Dothideomycetes incertae sedis</taxon>
        <taxon>Microthyriales</taxon>
        <taxon>Microthyriaceae</taxon>
        <taxon>Microthyrium</taxon>
    </lineage>
</organism>
<evidence type="ECO:0000256" key="13">
    <source>
        <dbReference type="SAM" id="SignalP"/>
    </source>
</evidence>
<evidence type="ECO:0000256" key="11">
    <source>
        <dbReference type="PROSITE-ProRule" id="PRU01032"/>
    </source>
</evidence>
<dbReference type="Proteomes" id="UP000799302">
    <property type="component" value="Unassembled WGS sequence"/>
</dbReference>
<reference evidence="15" key="1">
    <citation type="journal article" date="2020" name="Stud. Mycol.">
        <title>101 Dothideomycetes genomes: a test case for predicting lifestyles and emergence of pathogens.</title>
        <authorList>
            <person name="Haridas S."/>
            <person name="Albert R."/>
            <person name="Binder M."/>
            <person name="Bloem J."/>
            <person name="Labutti K."/>
            <person name="Salamov A."/>
            <person name="Andreopoulos B."/>
            <person name="Baker S."/>
            <person name="Barry K."/>
            <person name="Bills G."/>
            <person name="Bluhm B."/>
            <person name="Cannon C."/>
            <person name="Castanera R."/>
            <person name="Culley D."/>
            <person name="Daum C."/>
            <person name="Ezra D."/>
            <person name="Gonzalez J."/>
            <person name="Henrissat B."/>
            <person name="Kuo A."/>
            <person name="Liang C."/>
            <person name="Lipzen A."/>
            <person name="Lutzoni F."/>
            <person name="Magnuson J."/>
            <person name="Mondo S."/>
            <person name="Nolan M."/>
            <person name="Ohm R."/>
            <person name="Pangilinan J."/>
            <person name="Park H.-J."/>
            <person name="Ramirez L."/>
            <person name="Alfaro M."/>
            <person name="Sun H."/>
            <person name="Tritt A."/>
            <person name="Yoshinaga Y."/>
            <person name="Zwiers L.-H."/>
            <person name="Turgeon B."/>
            <person name="Goodwin S."/>
            <person name="Spatafora J."/>
            <person name="Crous P."/>
            <person name="Grigoriev I."/>
        </authorList>
    </citation>
    <scope>NUCLEOTIDE SEQUENCE</scope>
    <source>
        <strain evidence="15">CBS 115976</strain>
    </source>
</reference>
<dbReference type="GO" id="GO:0005576">
    <property type="term" value="C:extracellular region"/>
    <property type="evidence" value="ECO:0007669"/>
    <property type="project" value="UniProtKB-SubCell"/>
</dbReference>
<keyword evidence="10" id="KW-0865">Zymogen</keyword>
<name>A0A6A6UFR2_9PEZI</name>
<keyword evidence="5 11" id="KW-0645">Protease</keyword>
<keyword evidence="8 11" id="KW-0720">Serine protease</keyword>
<dbReference type="InterPro" id="IPR050819">
    <property type="entry name" value="Tripeptidyl-peptidase_I"/>
</dbReference>
<dbReference type="Pfam" id="PF09286">
    <property type="entry name" value="Pro-kuma_activ"/>
    <property type="match status" value="1"/>
</dbReference>
<feature type="domain" description="Peptidase S53" evidence="14">
    <location>
        <begin position="217"/>
        <end position="625"/>
    </location>
</feature>
<evidence type="ECO:0000256" key="9">
    <source>
        <dbReference type="ARBA" id="ARBA00022837"/>
    </source>
</evidence>
<feature type="binding site" evidence="11">
    <location>
        <position position="605"/>
    </location>
    <ligand>
        <name>Ca(2+)</name>
        <dbReference type="ChEBI" id="CHEBI:29108"/>
    </ligand>
</feature>
<dbReference type="SUPFAM" id="SSF52743">
    <property type="entry name" value="Subtilisin-like"/>
    <property type="match status" value="1"/>
</dbReference>
<feature type="compositionally biased region" description="Low complexity" evidence="12">
    <location>
        <begin position="196"/>
        <end position="205"/>
    </location>
</feature>
<comment type="catalytic activity">
    <reaction evidence="1">
        <text>Release of an N-terminal tripeptide from a polypeptide.</text>
        <dbReference type="EC" id="3.4.14.10"/>
    </reaction>
</comment>
<accession>A0A6A6UFR2</accession>
<dbReference type="Gene3D" id="3.40.50.200">
    <property type="entry name" value="Peptidase S8/S53 domain"/>
    <property type="match status" value="1"/>
</dbReference>
<dbReference type="InterPro" id="IPR030400">
    <property type="entry name" value="Sedolisin_dom"/>
</dbReference>
<keyword evidence="6 11" id="KW-0479">Metal-binding</keyword>
<keyword evidence="13" id="KW-0732">Signal</keyword>
<dbReference type="InterPro" id="IPR015366">
    <property type="entry name" value="S53_propep"/>
</dbReference>
<feature type="active site" description="Charge relay system" evidence="11">
    <location>
        <position position="542"/>
    </location>
</feature>
<dbReference type="PANTHER" id="PTHR14218">
    <property type="entry name" value="PROTEASE S8 TRIPEPTIDYL PEPTIDASE I CLN2"/>
    <property type="match status" value="1"/>
</dbReference>
<keyword evidence="16" id="KW-1185">Reference proteome</keyword>
<dbReference type="GO" id="GO:0004252">
    <property type="term" value="F:serine-type endopeptidase activity"/>
    <property type="evidence" value="ECO:0007669"/>
    <property type="project" value="UniProtKB-UniRule"/>
</dbReference>
<dbReference type="GO" id="GO:0006508">
    <property type="term" value="P:proteolysis"/>
    <property type="evidence" value="ECO:0007669"/>
    <property type="project" value="UniProtKB-KW"/>
</dbReference>
<feature type="active site" description="Charge relay system" evidence="11">
    <location>
        <position position="298"/>
    </location>
</feature>
<dbReference type="SUPFAM" id="SSF54897">
    <property type="entry name" value="Protease propeptides/inhibitors"/>
    <property type="match status" value="1"/>
</dbReference>
<protein>
    <recommendedName>
        <fullName evidence="4">tripeptidyl-peptidase II</fullName>
        <ecNumber evidence="4">3.4.14.10</ecNumber>
    </recommendedName>
</protein>
<feature type="binding site" evidence="11">
    <location>
        <position position="583"/>
    </location>
    <ligand>
        <name>Ca(2+)</name>
        <dbReference type="ChEBI" id="CHEBI:29108"/>
    </ligand>
</feature>
<evidence type="ECO:0000313" key="15">
    <source>
        <dbReference type="EMBL" id="KAF2669928.1"/>
    </source>
</evidence>
<dbReference type="CDD" id="cd11377">
    <property type="entry name" value="Pro-peptidase_S53"/>
    <property type="match status" value="1"/>
</dbReference>
<keyword evidence="9 11" id="KW-0106">Calcium</keyword>